<reference evidence="1" key="1">
    <citation type="journal article" date="2014" name="Front. Microbiol.">
        <title>High frequency of phylogenetically diverse reductive dehalogenase-homologous genes in deep subseafloor sedimentary metagenomes.</title>
        <authorList>
            <person name="Kawai M."/>
            <person name="Futagami T."/>
            <person name="Toyoda A."/>
            <person name="Takaki Y."/>
            <person name="Nishi S."/>
            <person name="Hori S."/>
            <person name="Arai W."/>
            <person name="Tsubouchi T."/>
            <person name="Morono Y."/>
            <person name="Uchiyama I."/>
            <person name="Ito T."/>
            <person name="Fujiyama A."/>
            <person name="Inagaki F."/>
            <person name="Takami H."/>
        </authorList>
    </citation>
    <scope>NUCLEOTIDE SEQUENCE</scope>
    <source>
        <strain evidence="1">Expedition CK06-06</strain>
    </source>
</reference>
<name>X0YZ02_9ZZZZ</name>
<gene>
    <name evidence="1" type="ORF">S01H1_84280</name>
</gene>
<accession>X0YZ02</accession>
<feature type="non-terminal residue" evidence="1">
    <location>
        <position position="1"/>
    </location>
</feature>
<dbReference type="EMBL" id="BARS01057497">
    <property type="protein sequence ID" value="GAG51707.1"/>
    <property type="molecule type" value="Genomic_DNA"/>
</dbReference>
<sequence>PEGLGHGRDENMKSIFPFSVAIEFPVEGGVRICVRRLFAGGM</sequence>
<organism evidence="1">
    <name type="scientific">marine sediment metagenome</name>
    <dbReference type="NCBI Taxonomy" id="412755"/>
    <lineage>
        <taxon>unclassified sequences</taxon>
        <taxon>metagenomes</taxon>
        <taxon>ecological metagenomes</taxon>
    </lineage>
</organism>
<protein>
    <submittedName>
        <fullName evidence="1">Uncharacterized protein</fullName>
    </submittedName>
</protein>
<comment type="caution">
    <text evidence="1">The sequence shown here is derived from an EMBL/GenBank/DDBJ whole genome shotgun (WGS) entry which is preliminary data.</text>
</comment>
<dbReference type="AlphaFoldDB" id="X0YZ02"/>
<proteinExistence type="predicted"/>
<evidence type="ECO:0000313" key="1">
    <source>
        <dbReference type="EMBL" id="GAG51707.1"/>
    </source>
</evidence>